<keyword evidence="6" id="KW-1185">Reference proteome</keyword>
<sequence>MHLLRWSNTGEFTLTDNLADEEAVPPYAILSHTWGPDADEVTFEDLTNGTGKNKPGYEKIRFCGEQARQDHLQYFWIDTCCINKENKAELSHAINSMFRWYRNATRCYVYLSDVSTPFVTSNRKRKLIEYMPLPVEVSNEMYNLLLWKPDFRKSKWFTRGWTLQELLGPVSVEFFSRERKRLGDKSSLEQLIHEITAIPKRALQGTPLSQFSVKDRFQWIGARETKLEEDRAYSLLGIFDVDISLRYGEGMASAFKRLEKEINKLSTCIQDLRPTDPHDDKKRIEDTKGGLLEDSYRWILENLDFQRWQDDSQSRLLWIKGDPGKGKTMLLCGIINELNKSMAKTNLLSYFFCQATDSRINNATAVLRGLIYLLVNQQPSLVSHIQKKYDHAGKALFEDANAWVALCEIFTNIVQDPRLNSTYMVVDALDECVTGLPELLDFVVQTSSMTSRVKWAVSSRNWPHIEERLEKVGHKVRLSLELNAESISTAVRVFIQHKVGQLAQRKEYDAKMRAAVFDHLSLNANDTFLWVALVCQNLEEISRWKVLAKLKAFPPGLDSLYKRVIQHISSSDDAALCRHILASIAVVYRPITLEELTSLVEGLEDMADDLKSLREIIGLCGSLLTIRERTIYFVHQSAKDFLLQEALDFIFPSGSKEVHYAVFSRSLLAMSNTLRRDMYSLGMLGYPIDRVELPDPDPLVASRYSCIYWVDHLCNLNPSSSAVDLVDLHDGGRINQFLRQKFLYWLEAMSLCKTIPKAVVSMAKLIALVYEQARNSVLLKLVQDACRFIMYHRGTIESAPLQAYVSALAFSPKHSLIRNLFKKEAPNWLIINPPMSDEWSACLQTLEGHSRWVYSVAFSHDSTRLASASVDKTVKIWDASSGECLSTLEGHSDSVYSVAFSYDSTRLASTSDDKTVKIWDASSGECLSTLKGHSDSVYSVAFFYDSTRLASASGDETVKIWDASSGECLSTLEGHSGSVNSVAFSHDSTRLASTSDDKTVKIWDVSSGECLSTLKGHSDSVNLVAFSHDLTRLASASDDEMVKIWDVSSGECLSTLEGHSGSVYSVAFSYNLTRLASASDDKTVKIWDASSGECLST</sequence>
<proteinExistence type="predicted"/>
<dbReference type="PROSITE" id="PS50082">
    <property type="entry name" value="WD_REPEATS_2"/>
    <property type="match status" value="6"/>
</dbReference>
<dbReference type="PRINTS" id="PR00320">
    <property type="entry name" value="GPROTEINBRPT"/>
</dbReference>
<dbReference type="Gene3D" id="2.130.10.10">
    <property type="entry name" value="YVTN repeat-like/Quinoprotein amine dehydrogenase"/>
    <property type="match status" value="3"/>
</dbReference>
<feature type="domain" description="NACHT" evidence="4">
    <location>
        <begin position="315"/>
        <end position="536"/>
    </location>
</feature>
<dbReference type="PANTHER" id="PTHR10622:SF13">
    <property type="entry name" value="NACHT DOMAIN-CONTAINING PROTEIN"/>
    <property type="match status" value="1"/>
</dbReference>
<dbReference type="EMBL" id="ML994622">
    <property type="protein sequence ID" value="KAF2188789.1"/>
    <property type="molecule type" value="Genomic_DNA"/>
</dbReference>
<evidence type="ECO:0000313" key="5">
    <source>
        <dbReference type="EMBL" id="KAF2188789.1"/>
    </source>
</evidence>
<dbReference type="InterPro" id="IPR015943">
    <property type="entry name" value="WD40/YVTN_repeat-like_dom_sf"/>
</dbReference>
<dbReference type="FunFam" id="3.40.50.300:FF:001638">
    <property type="entry name" value="NACHT and WD40 domain protein"/>
    <property type="match status" value="1"/>
</dbReference>
<dbReference type="PROSITE" id="PS00678">
    <property type="entry name" value="WD_REPEATS_1"/>
    <property type="match status" value="6"/>
</dbReference>
<feature type="non-terminal residue" evidence="5">
    <location>
        <position position="1097"/>
    </location>
</feature>
<dbReference type="InterPro" id="IPR036322">
    <property type="entry name" value="WD40_repeat_dom_sf"/>
</dbReference>
<dbReference type="InterPro" id="IPR001680">
    <property type="entry name" value="WD40_rpt"/>
</dbReference>
<dbReference type="InterPro" id="IPR019775">
    <property type="entry name" value="WD40_repeat_CS"/>
</dbReference>
<dbReference type="AlphaFoldDB" id="A0A6A6EE03"/>
<dbReference type="PROSITE" id="PS50837">
    <property type="entry name" value="NACHT"/>
    <property type="match status" value="1"/>
</dbReference>
<gene>
    <name evidence="5" type="ORF">K469DRAFT_626440</name>
</gene>
<dbReference type="InterPro" id="IPR020472">
    <property type="entry name" value="WD40_PAC1"/>
</dbReference>
<dbReference type="InterPro" id="IPR027417">
    <property type="entry name" value="P-loop_NTPase"/>
</dbReference>
<evidence type="ECO:0000313" key="6">
    <source>
        <dbReference type="Proteomes" id="UP000800200"/>
    </source>
</evidence>
<dbReference type="SMART" id="SM00320">
    <property type="entry name" value="WD40"/>
    <property type="match status" value="6"/>
</dbReference>
<dbReference type="OrthoDB" id="538223at2759"/>
<dbReference type="InterPro" id="IPR010730">
    <property type="entry name" value="HET"/>
</dbReference>
<accession>A0A6A6EE03</accession>
<feature type="repeat" description="WD" evidence="3">
    <location>
        <begin position="846"/>
        <end position="887"/>
    </location>
</feature>
<evidence type="ECO:0000256" key="3">
    <source>
        <dbReference type="PROSITE-ProRule" id="PRU00221"/>
    </source>
</evidence>
<reference evidence="5" key="1">
    <citation type="journal article" date="2020" name="Stud. Mycol.">
        <title>101 Dothideomycetes genomes: a test case for predicting lifestyles and emergence of pathogens.</title>
        <authorList>
            <person name="Haridas S."/>
            <person name="Albert R."/>
            <person name="Binder M."/>
            <person name="Bloem J."/>
            <person name="Labutti K."/>
            <person name="Salamov A."/>
            <person name="Andreopoulos B."/>
            <person name="Baker S."/>
            <person name="Barry K."/>
            <person name="Bills G."/>
            <person name="Bluhm B."/>
            <person name="Cannon C."/>
            <person name="Castanera R."/>
            <person name="Culley D."/>
            <person name="Daum C."/>
            <person name="Ezra D."/>
            <person name="Gonzalez J."/>
            <person name="Henrissat B."/>
            <person name="Kuo A."/>
            <person name="Liang C."/>
            <person name="Lipzen A."/>
            <person name="Lutzoni F."/>
            <person name="Magnuson J."/>
            <person name="Mondo S."/>
            <person name="Nolan M."/>
            <person name="Ohm R."/>
            <person name="Pangilinan J."/>
            <person name="Park H.-J."/>
            <person name="Ramirez L."/>
            <person name="Alfaro M."/>
            <person name="Sun H."/>
            <person name="Tritt A."/>
            <person name="Yoshinaga Y."/>
            <person name="Zwiers L.-H."/>
            <person name="Turgeon B."/>
            <person name="Goodwin S."/>
            <person name="Spatafora J."/>
            <person name="Crous P."/>
            <person name="Grigoriev I."/>
        </authorList>
    </citation>
    <scope>NUCLEOTIDE SEQUENCE</scope>
    <source>
        <strain evidence="5">CBS 207.26</strain>
    </source>
</reference>
<dbReference type="Pfam" id="PF22939">
    <property type="entry name" value="WHD_GPIID"/>
    <property type="match status" value="1"/>
</dbReference>
<feature type="repeat" description="WD" evidence="3">
    <location>
        <begin position="930"/>
        <end position="971"/>
    </location>
</feature>
<dbReference type="SUPFAM" id="SSF50978">
    <property type="entry name" value="WD40 repeat-like"/>
    <property type="match status" value="1"/>
</dbReference>
<dbReference type="CDD" id="cd00200">
    <property type="entry name" value="WD40"/>
    <property type="match status" value="1"/>
</dbReference>
<feature type="repeat" description="WD" evidence="3">
    <location>
        <begin position="1056"/>
        <end position="1097"/>
    </location>
</feature>
<dbReference type="InterPro" id="IPR056884">
    <property type="entry name" value="NPHP3-like_N"/>
</dbReference>
<dbReference type="Pfam" id="PF00400">
    <property type="entry name" value="WD40"/>
    <property type="match status" value="6"/>
</dbReference>
<name>A0A6A6EE03_9PEZI</name>
<dbReference type="PROSITE" id="PS50294">
    <property type="entry name" value="WD_REPEATS_REGION"/>
    <property type="match status" value="6"/>
</dbReference>
<evidence type="ECO:0000256" key="1">
    <source>
        <dbReference type="ARBA" id="ARBA00022574"/>
    </source>
</evidence>
<protein>
    <submittedName>
        <fullName evidence="5">HET-D</fullName>
    </submittedName>
</protein>
<feature type="repeat" description="WD" evidence="3">
    <location>
        <begin position="888"/>
        <end position="929"/>
    </location>
</feature>
<organism evidence="5 6">
    <name type="scientific">Zopfia rhizophila CBS 207.26</name>
    <dbReference type="NCBI Taxonomy" id="1314779"/>
    <lineage>
        <taxon>Eukaryota</taxon>
        <taxon>Fungi</taxon>
        <taxon>Dikarya</taxon>
        <taxon>Ascomycota</taxon>
        <taxon>Pezizomycotina</taxon>
        <taxon>Dothideomycetes</taxon>
        <taxon>Dothideomycetes incertae sedis</taxon>
        <taxon>Zopfiaceae</taxon>
        <taxon>Zopfia</taxon>
    </lineage>
</organism>
<dbReference type="SUPFAM" id="SSF52540">
    <property type="entry name" value="P-loop containing nucleoside triphosphate hydrolases"/>
    <property type="match status" value="1"/>
</dbReference>
<feature type="repeat" description="WD" evidence="3">
    <location>
        <begin position="972"/>
        <end position="1013"/>
    </location>
</feature>
<keyword evidence="1 3" id="KW-0853">WD repeat</keyword>
<dbReference type="PANTHER" id="PTHR10622">
    <property type="entry name" value="HET DOMAIN-CONTAINING PROTEIN"/>
    <property type="match status" value="1"/>
</dbReference>
<feature type="repeat" description="WD" evidence="3">
    <location>
        <begin position="1014"/>
        <end position="1055"/>
    </location>
</feature>
<evidence type="ECO:0000256" key="2">
    <source>
        <dbReference type="ARBA" id="ARBA00022737"/>
    </source>
</evidence>
<keyword evidence="2" id="KW-0677">Repeat</keyword>
<dbReference type="Pfam" id="PF24883">
    <property type="entry name" value="NPHP3_N"/>
    <property type="match status" value="1"/>
</dbReference>
<evidence type="ECO:0000259" key="4">
    <source>
        <dbReference type="PROSITE" id="PS50837"/>
    </source>
</evidence>
<dbReference type="Pfam" id="PF06985">
    <property type="entry name" value="HET"/>
    <property type="match status" value="1"/>
</dbReference>
<dbReference type="InterPro" id="IPR007111">
    <property type="entry name" value="NACHT_NTPase"/>
</dbReference>
<dbReference type="Proteomes" id="UP000800200">
    <property type="component" value="Unassembled WGS sequence"/>
</dbReference>
<dbReference type="InterPro" id="IPR054471">
    <property type="entry name" value="GPIID_WHD"/>
</dbReference>
<dbReference type="Gene3D" id="3.40.50.300">
    <property type="entry name" value="P-loop containing nucleotide triphosphate hydrolases"/>
    <property type="match status" value="1"/>
</dbReference>